<comment type="caution">
    <text evidence="5">The sequence shown here is derived from an EMBL/GenBank/DDBJ whole genome shotgun (WGS) entry which is preliminary data.</text>
</comment>
<name>A0A3M7RH38_BRAPC</name>
<dbReference type="PROSITE" id="PS51682">
    <property type="entry name" value="SAM_OMT_I"/>
    <property type="match status" value="1"/>
</dbReference>
<evidence type="ECO:0000313" key="5">
    <source>
        <dbReference type="EMBL" id="RNA22789.1"/>
    </source>
</evidence>
<dbReference type="InterPro" id="IPR050362">
    <property type="entry name" value="Cation-dep_OMT"/>
</dbReference>
<dbReference type="PANTHER" id="PTHR10509:SF93">
    <property type="entry name" value="CATECHOL O-METHYLTRANSFERASE DOMAIN-CONTAINING PROTEIN 1"/>
    <property type="match status" value="1"/>
</dbReference>
<sequence length="108" mass="12131">MSSMKSHSSNDPIQQYINSHSLRLSPQQEKLIERTKAMTLGMMLGSTDEAQFFQLLLKSMNAKKCIEVGAFTGYTTMTMAMALPDDAQIICMDISDEYLARDIWQEAG</sequence>
<gene>
    <name evidence="5" type="ORF">BpHYR1_025288</name>
</gene>
<feature type="non-terminal residue" evidence="5">
    <location>
        <position position="108"/>
    </location>
</feature>
<dbReference type="PANTHER" id="PTHR10509">
    <property type="entry name" value="O-METHYLTRANSFERASE-RELATED"/>
    <property type="match status" value="1"/>
</dbReference>
<keyword evidence="6" id="KW-1185">Reference proteome</keyword>
<dbReference type="InterPro" id="IPR002935">
    <property type="entry name" value="SAM_O-MeTrfase"/>
</dbReference>
<dbReference type="GO" id="GO:0008757">
    <property type="term" value="F:S-adenosylmethionine-dependent methyltransferase activity"/>
    <property type="evidence" value="ECO:0007669"/>
    <property type="project" value="TreeGrafter"/>
</dbReference>
<dbReference type="AlphaFoldDB" id="A0A3M7RH38"/>
<dbReference type="GO" id="GO:0032259">
    <property type="term" value="P:methylation"/>
    <property type="evidence" value="ECO:0007669"/>
    <property type="project" value="UniProtKB-KW"/>
</dbReference>
<dbReference type="SUPFAM" id="SSF53335">
    <property type="entry name" value="S-adenosyl-L-methionine-dependent methyltransferases"/>
    <property type="match status" value="1"/>
</dbReference>
<accession>A0A3M7RH38</accession>
<reference evidence="5 6" key="1">
    <citation type="journal article" date="2018" name="Sci. Rep.">
        <title>Genomic signatures of local adaptation to the degree of environmental predictability in rotifers.</title>
        <authorList>
            <person name="Franch-Gras L."/>
            <person name="Hahn C."/>
            <person name="Garcia-Roger E.M."/>
            <person name="Carmona M.J."/>
            <person name="Serra M."/>
            <person name="Gomez A."/>
        </authorList>
    </citation>
    <scope>NUCLEOTIDE SEQUENCE [LARGE SCALE GENOMIC DNA]</scope>
    <source>
        <strain evidence="5">HYR1</strain>
    </source>
</reference>
<evidence type="ECO:0000256" key="4">
    <source>
        <dbReference type="ARBA" id="ARBA00023453"/>
    </source>
</evidence>
<dbReference type="OrthoDB" id="10251242at2759"/>
<evidence type="ECO:0000313" key="6">
    <source>
        <dbReference type="Proteomes" id="UP000276133"/>
    </source>
</evidence>
<dbReference type="InterPro" id="IPR029063">
    <property type="entry name" value="SAM-dependent_MTases_sf"/>
</dbReference>
<organism evidence="5 6">
    <name type="scientific">Brachionus plicatilis</name>
    <name type="common">Marine rotifer</name>
    <name type="synonym">Brachionus muelleri</name>
    <dbReference type="NCBI Taxonomy" id="10195"/>
    <lineage>
        <taxon>Eukaryota</taxon>
        <taxon>Metazoa</taxon>
        <taxon>Spiralia</taxon>
        <taxon>Gnathifera</taxon>
        <taxon>Rotifera</taxon>
        <taxon>Eurotatoria</taxon>
        <taxon>Monogononta</taxon>
        <taxon>Pseudotrocha</taxon>
        <taxon>Ploima</taxon>
        <taxon>Brachionidae</taxon>
        <taxon>Brachionus</taxon>
    </lineage>
</organism>
<dbReference type="GO" id="GO:0008171">
    <property type="term" value="F:O-methyltransferase activity"/>
    <property type="evidence" value="ECO:0007669"/>
    <property type="project" value="InterPro"/>
</dbReference>
<dbReference type="Gene3D" id="3.40.50.150">
    <property type="entry name" value="Vaccinia Virus protein VP39"/>
    <property type="match status" value="1"/>
</dbReference>
<dbReference type="STRING" id="10195.A0A3M7RH38"/>
<dbReference type="Pfam" id="PF01596">
    <property type="entry name" value="Methyltransf_3"/>
    <property type="match status" value="1"/>
</dbReference>
<evidence type="ECO:0000256" key="3">
    <source>
        <dbReference type="ARBA" id="ARBA00022691"/>
    </source>
</evidence>
<protein>
    <submittedName>
        <fullName evidence="5">Catechol O-methyltransferase domain-containing 1 isoform X2</fullName>
    </submittedName>
</protein>
<proteinExistence type="inferred from homology"/>
<keyword evidence="2 5" id="KW-0808">Transferase</keyword>
<evidence type="ECO:0000256" key="2">
    <source>
        <dbReference type="ARBA" id="ARBA00022679"/>
    </source>
</evidence>
<dbReference type="EMBL" id="REGN01003401">
    <property type="protein sequence ID" value="RNA22789.1"/>
    <property type="molecule type" value="Genomic_DNA"/>
</dbReference>
<comment type="similarity">
    <text evidence="4">Belongs to the class I-like SAM-binding methyltransferase superfamily. Cation-dependent O-methyltransferase family.</text>
</comment>
<dbReference type="Proteomes" id="UP000276133">
    <property type="component" value="Unassembled WGS sequence"/>
</dbReference>
<keyword evidence="1 5" id="KW-0489">Methyltransferase</keyword>
<evidence type="ECO:0000256" key="1">
    <source>
        <dbReference type="ARBA" id="ARBA00022603"/>
    </source>
</evidence>
<keyword evidence="3" id="KW-0949">S-adenosyl-L-methionine</keyword>